<dbReference type="Proteomes" id="UP000005337">
    <property type="component" value="Unassembled WGS sequence"/>
</dbReference>
<dbReference type="RefSeq" id="WP_003464210.1">
    <property type="nucleotide sequence ID" value="NZ_ABDW01000018.1"/>
</dbReference>
<gene>
    <name evidence="1" type="ORF">AC3_1389</name>
</gene>
<accession>B1BUD8</accession>
<evidence type="ECO:0000313" key="2">
    <source>
        <dbReference type="Proteomes" id="UP000005337"/>
    </source>
</evidence>
<protein>
    <submittedName>
        <fullName evidence="1">Uncharacterized protein</fullName>
    </submittedName>
</protein>
<dbReference type="EMBL" id="ABDW01000018">
    <property type="protein sequence ID" value="EDT14767.1"/>
    <property type="molecule type" value="Genomic_DNA"/>
</dbReference>
<evidence type="ECO:0000313" key="1">
    <source>
        <dbReference type="EMBL" id="EDT14767.1"/>
    </source>
</evidence>
<name>B1BUD8_CLOPF</name>
<reference evidence="1 2" key="1">
    <citation type="submission" date="2007-07" db="EMBL/GenBank/DDBJ databases">
        <title>Annotation of Clostridium perfringens E str. JGS1987.</title>
        <authorList>
            <person name="Paulsen I."/>
            <person name="Sebastian Y."/>
        </authorList>
    </citation>
    <scope>NUCLEOTIDE SEQUENCE [LARGE SCALE GENOMIC DNA]</scope>
    <source>
        <strain evidence="2">E str. JGS1987</strain>
    </source>
</reference>
<proteinExistence type="predicted"/>
<sequence>MSIKTFKAFIKELEELGIKVEELTLSEVEKSIKLYKVLNK</sequence>
<organism evidence="1 2">
    <name type="scientific">Clostridium perfringens E str. JGS1987</name>
    <dbReference type="NCBI Taxonomy" id="451755"/>
    <lineage>
        <taxon>Bacteria</taxon>
        <taxon>Bacillati</taxon>
        <taxon>Bacillota</taxon>
        <taxon>Clostridia</taxon>
        <taxon>Eubacteriales</taxon>
        <taxon>Clostridiaceae</taxon>
        <taxon>Clostridium</taxon>
    </lineage>
</organism>
<dbReference type="AlphaFoldDB" id="B1BUD8"/>
<comment type="caution">
    <text evidence="1">The sequence shown here is derived from an EMBL/GenBank/DDBJ whole genome shotgun (WGS) entry which is preliminary data.</text>
</comment>